<sequence>MVFCWFPISFNNLQCFMIGFIIGHIHCLQHYLNEIDIAFEQKEERRNFSEQKEVDRKRMQLIRQHRSCIKGKCIFY</sequence>
<dbReference type="AlphaFoldDB" id="A0ABD2VSI0"/>
<dbReference type="Proteomes" id="UP001627154">
    <property type="component" value="Unassembled WGS sequence"/>
</dbReference>
<evidence type="ECO:0000313" key="1">
    <source>
        <dbReference type="EMBL" id="KAL3383675.1"/>
    </source>
</evidence>
<proteinExistence type="predicted"/>
<evidence type="ECO:0000313" key="2">
    <source>
        <dbReference type="Proteomes" id="UP001627154"/>
    </source>
</evidence>
<dbReference type="EMBL" id="JBJJXI010000184">
    <property type="protein sequence ID" value="KAL3383675.1"/>
    <property type="molecule type" value="Genomic_DNA"/>
</dbReference>
<protein>
    <submittedName>
        <fullName evidence="1">Uncharacterized protein</fullName>
    </submittedName>
</protein>
<reference evidence="1 2" key="1">
    <citation type="journal article" date="2024" name="bioRxiv">
        <title>A reference genome for Trichogramma kaykai: A tiny desert-dwelling parasitoid wasp with competing sex-ratio distorters.</title>
        <authorList>
            <person name="Culotta J."/>
            <person name="Lindsey A.R."/>
        </authorList>
    </citation>
    <scope>NUCLEOTIDE SEQUENCE [LARGE SCALE GENOMIC DNA]</scope>
    <source>
        <strain evidence="1 2">KSX58</strain>
    </source>
</reference>
<keyword evidence="2" id="KW-1185">Reference proteome</keyword>
<comment type="caution">
    <text evidence="1">The sequence shown here is derived from an EMBL/GenBank/DDBJ whole genome shotgun (WGS) entry which is preliminary data.</text>
</comment>
<gene>
    <name evidence="1" type="ORF">TKK_020473</name>
</gene>
<accession>A0ABD2VSI0</accession>
<name>A0ABD2VSI0_9HYME</name>
<organism evidence="1 2">
    <name type="scientific">Trichogramma kaykai</name>
    <dbReference type="NCBI Taxonomy" id="54128"/>
    <lineage>
        <taxon>Eukaryota</taxon>
        <taxon>Metazoa</taxon>
        <taxon>Ecdysozoa</taxon>
        <taxon>Arthropoda</taxon>
        <taxon>Hexapoda</taxon>
        <taxon>Insecta</taxon>
        <taxon>Pterygota</taxon>
        <taxon>Neoptera</taxon>
        <taxon>Endopterygota</taxon>
        <taxon>Hymenoptera</taxon>
        <taxon>Apocrita</taxon>
        <taxon>Proctotrupomorpha</taxon>
        <taxon>Chalcidoidea</taxon>
        <taxon>Trichogrammatidae</taxon>
        <taxon>Trichogramma</taxon>
    </lineage>
</organism>